<dbReference type="InterPro" id="IPR020603">
    <property type="entry name" value="MraZ_dom"/>
</dbReference>
<dbReference type="CDD" id="cd16320">
    <property type="entry name" value="MraZ_N"/>
    <property type="match status" value="1"/>
</dbReference>
<dbReference type="PANTHER" id="PTHR34701">
    <property type="entry name" value="TRANSCRIPTIONAL REGULATOR MRAZ"/>
    <property type="match status" value="1"/>
</dbReference>
<comment type="subcellular location">
    <subcellularLocation>
        <location evidence="7">Cytoplasm</location>
        <location evidence="7">Nucleoid</location>
    </subcellularLocation>
</comment>
<evidence type="ECO:0000256" key="6">
    <source>
        <dbReference type="ARBA" id="ARBA00023163"/>
    </source>
</evidence>
<evidence type="ECO:0000313" key="10">
    <source>
        <dbReference type="Proteomes" id="UP000246104"/>
    </source>
</evidence>
<proteinExistence type="inferred from homology"/>
<dbReference type="Pfam" id="PF02381">
    <property type="entry name" value="MraZ"/>
    <property type="match status" value="2"/>
</dbReference>
<comment type="similarity">
    <text evidence="7">Belongs to the MraZ family.</text>
</comment>
<evidence type="ECO:0000256" key="1">
    <source>
        <dbReference type="ARBA" id="ARBA00013860"/>
    </source>
</evidence>
<reference evidence="9 10" key="1">
    <citation type="submission" date="2018-02" db="EMBL/GenBank/DDBJ databases">
        <title>Genomic Reconstructions from Amazon Rainforest and Pasture Soil Reveal Novel Insights into the Physiology of Candidate Phyla in Tropical Sites.</title>
        <authorList>
            <person name="Kroeger M.E."/>
            <person name="Delmont T."/>
            <person name="Eren A.M."/>
            <person name="Guo J."/>
            <person name="Meyer K.M."/>
            <person name="Khan K."/>
            <person name="Rodrigues J.L.M."/>
            <person name="Bohannan B.J.M."/>
            <person name="Tringe S."/>
            <person name="Borges C.D."/>
            <person name="Tiedje J."/>
            <person name="Tsai S.M."/>
            <person name="Nusslein K."/>
        </authorList>
    </citation>
    <scope>NUCLEOTIDE SEQUENCE [LARGE SCALE GENOMIC DNA]</scope>
    <source>
        <strain evidence="9">Amazon FNV 2010 28 9</strain>
    </source>
</reference>
<dbReference type="InterPro" id="IPR037914">
    <property type="entry name" value="SpoVT-AbrB_sf"/>
</dbReference>
<evidence type="ECO:0000256" key="7">
    <source>
        <dbReference type="HAMAP-Rule" id="MF_01008"/>
    </source>
</evidence>
<keyword evidence="2 7" id="KW-0963">Cytoplasm</keyword>
<dbReference type="InterPro" id="IPR035642">
    <property type="entry name" value="MraZ_N"/>
</dbReference>
<evidence type="ECO:0000259" key="8">
    <source>
        <dbReference type="PROSITE" id="PS51740"/>
    </source>
</evidence>
<dbReference type="GO" id="GO:0009295">
    <property type="term" value="C:nucleoid"/>
    <property type="evidence" value="ECO:0007669"/>
    <property type="project" value="UniProtKB-SubCell"/>
</dbReference>
<dbReference type="AlphaFoldDB" id="A0A317JPY2"/>
<gene>
    <name evidence="7 9" type="primary">mraZ</name>
    <name evidence="9" type="ORF">C5B42_01175</name>
</gene>
<dbReference type="NCBIfam" id="TIGR00242">
    <property type="entry name" value="division/cell wall cluster transcriptional repressor MraZ"/>
    <property type="match status" value="1"/>
</dbReference>
<dbReference type="InterPro" id="IPR003444">
    <property type="entry name" value="MraZ"/>
</dbReference>
<keyword evidence="6 7" id="KW-0804">Transcription</keyword>
<feature type="domain" description="SpoVT-AbrB" evidence="8">
    <location>
        <begin position="75"/>
        <end position="118"/>
    </location>
</feature>
<keyword evidence="3" id="KW-0677">Repeat</keyword>
<comment type="subunit">
    <text evidence="7">Forms oligomers.</text>
</comment>
<evidence type="ECO:0000313" key="9">
    <source>
        <dbReference type="EMBL" id="PWU23954.1"/>
    </source>
</evidence>
<dbReference type="PROSITE" id="PS51740">
    <property type="entry name" value="SPOVT_ABRB"/>
    <property type="match status" value="2"/>
</dbReference>
<dbReference type="HAMAP" id="MF_01008">
    <property type="entry name" value="MraZ"/>
    <property type="match status" value="1"/>
</dbReference>
<protein>
    <recommendedName>
        <fullName evidence="1 7">Transcriptional regulator MraZ</fullName>
    </recommendedName>
</protein>
<sequence>MYIGTYYHTLETKNRVSLPVSFRTQFTSGILTKGLDGCLFLFDKSEWEKKLTQFASLEFTKKAHRDFVRLMTNEAVEVEVDRQGRILIPEHLKDGAHLQKELVITGSMDRIEIWERVAYHAYIEVTESNAEAISESISLVNSQ</sequence>
<dbReference type="Proteomes" id="UP000246104">
    <property type="component" value="Unassembled WGS sequence"/>
</dbReference>
<dbReference type="InterPro" id="IPR035644">
    <property type="entry name" value="MraZ_C"/>
</dbReference>
<dbReference type="CDD" id="cd16321">
    <property type="entry name" value="MraZ_C"/>
    <property type="match status" value="1"/>
</dbReference>
<dbReference type="InterPro" id="IPR038619">
    <property type="entry name" value="MraZ_sf"/>
</dbReference>
<dbReference type="EMBL" id="PSRQ01000017">
    <property type="protein sequence ID" value="PWU23954.1"/>
    <property type="molecule type" value="Genomic_DNA"/>
</dbReference>
<evidence type="ECO:0000256" key="2">
    <source>
        <dbReference type="ARBA" id="ARBA00022490"/>
    </source>
</evidence>
<dbReference type="Gene3D" id="3.40.1550.20">
    <property type="entry name" value="Transcriptional regulator MraZ domain"/>
    <property type="match status" value="1"/>
</dbReference>
<evidence type="ECO:0000256" key="4">
    <source>
        <dbReference type="ARBA" id="ARBA00023015"/>
    </source>
</evidence>
<name>A0A317JPY2_9BACT</name>
<organism evidence="9 10">
    <name type="scientific">Candidatus Cerribacteria bacterium 'Amazon FNV 2010 28 9'</name>
    <dbReference type="NCBI Taxonomy" id="2081795"/>
    <lineage>
        <taxon>Bacteria</taxon>
        <taxon>Candidatus Cerribacteria</taxon>
    </lineage>
</organism>
<evidence type="ECO:0000256" key="5">
    <source>
        <dbReference type="ARBA" id="ARBA00023125"/>
    </source>
</evidence>
<dbReference type="PANTHER" id="PTHR34701:SF1">
    <property type="entry name" value="TRANSCRIPTIONAL REGULATOR MRAZ"/>
    <property type="match status" value="1"/>
</dbReference>
<dbReference type="GO" id="GO:0000976">
    <property type="term" value="F:transcription cis-regulatory region binding"/>
    <property type="evidence" value="ECO:0007669"/>
    <property type="project" value="TreeGrafter"/>
</dbReference>
<dbReference type="SUPFAM" id="SSF89447">
    <property type="entry name" value="AbrB/MazE/MraZ-like"/>
    <property type="match status" value="1"/>
</dbReference>
<dbReference type="GO" id="GO:2000143">
    <property type="term" value="P:negative regulation of DNA-templated transcription initiation"/>
    <property type="evidence" value="ECO:0007669"/>
    <property type="project" value="TreeGrafter"/>
</dbReference>
<keyword evidence="4 7" id="KW-0805">Transcription regulation</keyword>
<keyword evidence="5 7" id="KW-0238">DNA-binding</keyword>
<feature type="domain" description="SpoVT-AbrB" evidence="8">
    <location>
        <begin position="5"/>
        <end position="46"/>
    </location>
</feature>
<dbReference type="GO" id="GO:0003700">
    <property type="term" value="F:DNA-binding transcription factor activity"/>
    <property type="evidence" value="ECO:0007669"/>
    <property type="project" value="UniProtKB-UniRule"/>
</dbReference>
<evidence type="ECO:0000256" key="3">
    <source>
        <dbReference type="ARBA" id="ARBA00022737"/>
    </source>
</evidence>
<dbReference type="GO" id="GO:0005737">
    <property type="term" value="C:cytoplasm"/>
    <property type="evidence" value="ECO:0007669"/>
    <property type="project" value="UniProtKB-UniRule"/>
</dbReference>
<dbReference type="InterPro" id="IPR007159">
    <property type="entry name" value="SpoVT-AbrB_dom"/>
</dbReference>
<accession>A0A317JPY2</accession>
<comment type="caution">
    <text evidence="9">The sequence shown here is derived from an EMBL/GenBank/DDBJ whole genome shotgun (WGS) entry which is preliminary data.</text>
</comment>